<feature type="transmembrane region" description="Helical" evidence="15">
    <location>
        <begin position="631"/>
        <end position="650"/>
    </location>
</feature>
<keyword evidence="7 15" id="KW-0812">Transmembrane</keyword>
<dbReference type="InterPro" id="IPR032421">
    <property type="entry name" value="PMT_4TMC"/>
</dbReference>
<feature type="transmembrane region" description="Helical" evidence="15">
    <location>
        <begin position="308"/>
        <end position="332"/>
    </location>
</feature>
<evidence type="ECO:0000256" key="6">
    <source>
        <dbReference type="ARBA" id="ARBA00022679"/>
    </source>
</evidence>
<dbReference type="UniPathway" id="UPA00378"/>
<keyword evidence="10 15" id="KW-1133">Transmembrane helix</keyword>
<keyword evidence="19" id="KW-1185">Reference proteome</keyword>
<dbReference type="SMART" id="SM00472">
    <property type="entry name" value="MIR"/>
    <property type="match status" value="3"/>
</dbReference>
<feature type="compositionally biased region" description="Polar residues" evidence="16">
    <location>
        <begin position="32"/>
        <end position="43"/>
    </location>
</feature>
<keyword evidence="9 15" id="KW-0256">Endoplasmic reticulum</keyword>
<evidence type="ECO:0000256" key="5">
    <source>
        <dbReference type="ARBA" id="ARBA00022676"/>
    </source>
</evidence>
<comment type="caution">
    <text evidence="18">The sequence shown here is derived from an EMBL/GenBank/DDBJ whole genome shotgun (WGS) entry which is preliminary data.</text>
</comment>
<dbReference type="PANTHER" id="PTHR10050">
    <property type="entry name" value="DOLICHYL-PHOSPHATE-MANNOSE--PROTEIN MANNOSYLTRANSFERASE"/>
    <property type="match status" value="1"/>
</dbReference>
<comment type="similarity">
    <text evidence="3 15">Belongs to the glycosyltransferase 39 family.</text>
</comment>
<evidence type="ECO:0000256" key="11">
    <source>
        <dbReference type="ARBA" id="ARBA00023136"/>
    </source>
</evidence>
<feature type="domain" description="MIR" evidence="17">
    <location>
        <begin position="360"/>
        <end position="414"/>
    </location>
</feature>
<dbReference type="Proteomes" id="UP000193467">
    <property type="component" value="Unassembled WGS sequence"/>
</dbReference>
<proteinExistence type="inferred from homology"/>
<comment type="catalytic activity">
    <reaction evidence="13 15">
        <text>a di-trans,poly-cis-dolichyl beta-D-mannosyl phosphate + L-threonyl-[protein] = 3-O-(alpha-D-mannosyl)-L-threonyl-[protein] + a di-trans,poly-cis-dolichyl phosphate + H(+)</text>
        <dbReference type="Rhea" id="RHEA:53396"/>
        <dbReference type="Rhea" id="RHEA-COMP:11060"/>
        <dbReference type="Rhea" id="RHEA-COMP:13547"/>
        <dbReference type="Rhea" id="RHEA-COMP:19498"/>
        <dbReference type="Rhea" id="RHEA-COMP:19501"/>
        <dbReference type="ChEBI" id="CHEBI:15378"/>
        <dbReference type="ChEBI" id="CHEBI:30013"/>
        <dbReference type="ChEBI" id="CHEBI:57683"/>
        <dbReference type="ChEBI" id="CHEBI:58211"/>
        <dbReference type="ChEBI" id="CHEBI:137323"/>
        <dbReference type="EC" id="2.4.1.109"/>
    </reaction>
</comment>
<keyword evidence="12" id="KW-0325">Glycoprotein</keyword>
<sequence>MDSVPLRSRNKLHGHGGSQSYVDKDDDKSYSPFASSRPTSLTNRPAKPATPASKQPKTFWTRVGGGIELGRGETRVLAGLTLLGSVVRFWKLGRPGSVVFDEVHFGGFANKYIQSRFFMDVHPPLAKLLITLMAWVSGFQGGSFDFKDIGREYAPEHVPYIAMRMLPATLGLFLIPLTYLTLRALQTRPTTALLGSLFITFENGLITQSRFILLDSPVIFFTALSTFFWIGFSNENEVARDRAGRVGPFSRRWWVWLILTGLALGAVVSCKWTGLFTIATVGVLTIVQLWSLLGDLRVPMPLLARHFAARAICLIAIPVLFYMSMFAIHFAILNNSGEGDGFMSSEFQHTLAGHGMEDTFADVMVGSHITLRHLNTQGGYLHSHPHTYPGGSKQQQITLYPHRDDNNIWAILNTTSNPDIPNPETHSPPTPILDRHTVVLSHVSTNKKLHSHDIRAPITEVDYQNEVSAYGFDGFEGDANDHFQIEIDETTTDVKSGKESRHRVQTLRTKFRLRHILTGCYLFSHKVKLPDWGFEQQEVTCNKNPSKENGLWFIETNTHAALPADAKKVNYRRPGFLAKFLELQAVMWQTNAGLTDRHAYDSRPHSWPTLRRGINFWVKDHRQIYLIGNPFVWWLSTLSVLAYIGIRGLLILRYQRGYKDLNHCEPQVIFYDRLCGFLVLGWFLHYFPFFLMSRQLFLHHYFPALYFAILLSACVFDLVTSFLKPRIRLQLVALTLVVTVWTYWYFSPLAYAGVWTRAQCERAKWGKNWDFSCADFHETVSWCSGRLIDSGADDVARFRPPSTSPRSHRARMSRRSPIRRRAKSPLWSRDASLSERT</sequence>
<dbReference type="GO" id="GO:0004169">
    <property type="term" value="F:dolichyl-phosphate-mannose-protein mannosyltransferase activity"/>
    <property type="evidence" value="ECO:0007669"/>
    <property type="project" value="UniProtKB-UniRule"/>
</dbReference>
<comment type="pathway">
    <text evidence="2 15">Protein modification; protein glycosylation.</text>
</comment>
<evidence type="ECO:0000256" key="16">
    <source>
        <dbReference type="SAM" id="MobiDB-lite"/>
    </source>
</evidence>
<dbReference type="CDD" id="cd23283">
    <property type="entry name" value="beta-trefoil_MIR_PMT1-like"/>
    <property type="match status" value="1"/>
</dbReference>
<dbReference type="InParanoid" id="A0A1Y2F2I6"/>
<dbReference type="InterPro" id="IPR003342">
    <property type="entry name" value="ArnT-like_N"/>
</dbReference>
<dbReference type="InterPro" id="IPR027005">
    <property type="entry name" value="PMT-like"/>
</dbReference>
<feature type="transmembrane region" description="Helical" evidence="15">
    <location>
        <begin position="275"/>
        <end position="296"/>
    </location>
</feature>
<feature type="domain" description="MIR" evidence="17">
    <location>
        <begin position="429"/>
        <end position="488"/>
    </location>
</feature>
<keyword evidence="8" id="KW-0677">Repeat</keyword>
<dbReference type="EC" id="2.4.1.109" evidence="4 15"/>
<evidence type="ECO:0000256" key="8">
    <source>
        <dbReference type="ARBA" id="ARBA00022737"/>
    </source>
</evidence>
<dbReference type="FunCoup" id="A0A1Y2F2I6">
    <property type="interactions" value="140"/>
</dbReference>
<evidence type="ECO:0000256" key="9">
    <source>
        <dbReference type="ARBA" id="ARBA00022824"/>
    </source>
</evidence>
<keyword evidence="5 15" id="KW-0328">Glycosyltransferase</keyword>
<dbReference type="PROSITE" id="PS50919">
    <property type="entry name" value="MIR"/>
    <property type="match status" value="3"/>
</dbReference>
<comment type="function">
    <text evidence="15">Transfers mannose from Dol-P-mannose to Ser or Thr residues on proteins.</text>
</comment>
<evidence type="ECO:0000313" key="19">
    <source>
        <dbReference type="Proteomes" id="UP000193467"/>
    </source>
</evidence>
<dbReference type="EMBL" id="MCGR01000030">
    <property type="protein sequence ID" value="ORY78100.1"/>
    <property type="molecule type" value="Genomic_DNA"/>
</dbReference>
<dbReference type="OrthoDB" id="292747at2759"/>
<feature type="transmembrane region" description="Helical" evidence="15">
    <location>
        <begin position="161"/>
        <end position="182"/>
    </location>
</feature>
<accession>A0A1Y2F2I6</accession>
<dbReference type="Pfam" id="PF16192">
    <property type="entry name" value="PMT_4TMC"/>
    <property type="match status" value="1"/>
</dbReference>
<reference evidence="18 19" key="1">
    <citation type="submission" date="2016-07" db="EMBL/GenBank/DDBJ databases">
        <title>Pervasive Adenine N6-methylation of Active Genes in Fungi.</title>
        <authorList>
            <consortium name="DOE Joint Genome Institute"/>
            <person name="Mondo S.J."/>
            <person name="Dannebaum R.O."/>
            <person name="Kuo R.C."/>
            <person name="Labutti K."/>
            <person name="Haridas S."/>
            <person name="Kuo A."/>
            <person name="Salamov A."/>
            <person name="Ahrendt S.R."/>
            <person name="Lipzen A."/>
            <person name="Sullivan W."/>
            <person name="Andreopoulos W.B."/>
            <person name="Clum A."/>
            <person name="Lindquist E."/>
            <person name="Daum C."/>
            <person name="Ramamoorthy G.K."/>
            <person name="Gryganskyi A."/>
            <person name="Culley D."/>
            <person name="Magnuson J.K."/>
            <person name="James T.Y."/>
            <person name="O'Malley M.A."/>
            <person name="Stajich J.E."/>
            <person name="Spatafora J.W."/>
            <person name="Visel A."/>
            <person name="Grigoriev I.V."/>
        </authorList>
    </citation>
    <scope>NUCLEOTIDE SEQUENCE [LARGE SCALE GENOMIC DNA]</scope>
    <source>
        <strain evidence="18 19">62-1032</strain>
    </source>
</reference>
<organism evidence="18 19">
    <name type="scientific">Leucosporidium creatinivorum</name>
    <dbReference type="NCBI Taxonomy" id="106004"/>
    <lineage>
        <taxon>Eukaryota</taxon>
        <taxon>Fungi</taxon>
        <taxon>Dikarya</taxon>
        <taxon>Basidiomycota</taxon>
        <taxon>Pucciniomycotina</taxon>
        <taxon>Microbotryomycetes</taxon>
        <taxon>Leucosporidiales</taxon>
        <taxon>Leucosporidium</taxon>
    </lineage>
</organism>
<dbReference type="AlphaFoldDB" id="A0A1Y2F2I6"/>
<keyword evidence="6 15" id="KW-0808">Transferase</keyword>
<name>A0A1Y2F2I6_9BASI</name>
<comment type="catalytic activity">
    <reaction evidence="14 15">
        <text>a di-trans,poly-cis-dolichyl beta-D-mannosyl phosphate + L-seryl-[protein] = 3-O-(alpha-D-mannosyl)-L-seryl-[protein] + a di-trans,poly-cis-dolichyl phosphate + H(+)</text>
        <dbReference type="Rhea" id="RHEA:17377"/>
        <dbReference type="Rhea" id="RHEA-COMP:9863"/>
        <dbReference type="Rhea" id="RHEA-COMP:13546"/>
        <dbReference type="Rhea" id="RHEA-COMP:19498"/>
        <dbReference type="Rhea" id="RHEA-COMP:19501"/>
        <dbReference type="ChEBI" id="CHEBI:15378"/>
        <dbReference type="ChEBI" id="CHEBI:29999"/>
        <dbReference type="ChEBI" id="CHEBI:57683"/>
        <dbReference type="ChEBI" id="CHEBI:58211"/>
        <dbReference type="ChEBI" id="CHEBI:137321"/>
        <dbReference type="EC" id="2.4.1.109"/>
    </reaction>
</comment>
<dbReference type="Pfam" id="PF02815">
    <property type="entry name" value="MIR"/>
    <property type="match status" value="1"/>
</dbReference>
<keyword evidence="11 15" id="KW-0472">Membrane</keyword>
<evidence type="ECO:0000256" key="2">
    <source>
        <dbReference type="ARBA" id="ARBA00004922"/>
    </source>
</evidence>
<dbReference type="PANTHER" id="PTHR10050:SF50">
    <property type="entry name" value="DOLICHYL-PHOSPHATE-MANNOSE--PROTEIN MANNOSYLTRANSFERASE 1-RELATED"/>
    <property type="match status" value="1"/>
</dbReference>
<feature type="transmembrane region" description="Helical" evidence="15">
    <location>
        <begin position="731"/>
        <end position="754"/>
    </location>
</feature>
<evidence type="ECO:0000256" key="13">
    <source>
        <dbReference type="ARBA" id="ARBA00045085"/>
    </source>
</evidence>
<feature type="transmembrane region" description="Helical" evidence="15">
    <location>
        <begin position="212"/>
        <end position="232"/>
    </location>
</feature>
<gene>
    <name evidence="18" type="ORF">BCR35DRAFT_112473</name>
</gene>
<feature type="region of interest" description="Disordered" evidence="16">
    <location>
        <begin position="796"/>
        <end position="837"/>
    </location>
</feature>
<dbReference type="STRING" id="106004.A0A1Y2F2I6"/>
<feature type="transmembrane region" description="Helical" evidence="15">
    <location>
        <begin position="670"/>
        <end position="689"/>
    </location>
</feature>
<dbReference type="InterPro" id="IPR036300">
    <property type="entry name" value="MIR_dom_sf"/>
</dbReference>
<protein>
    <recommendedName>
        <fullName evidence="4 15">Dolichyl-phosphate-mannose--protein mannosyltransferase</fullName>
        <ecNumber evidence="4 15">2.4.1.109</ecNumber>
    </recommendedName>
</protein>
<feature type="transmembrane region" description="Helical" evidence="15">
    <location>
        <begin position="253"/>
        <end position="269"/>
    </location>
</feature>
<evidence type="ECO:0000256" key="12">
    <source>
        <dbReference type="ARBA" id="ARBA00023180"/>
    </source>
</evidence>
<feature type="domain" description="MIR" evidence="17">
    <location>
        <begin position="501"/>
        <end position="557"/>
    </location>
</feature>
<dbReference type="SUPFAM" id="SSF82109">
    <property type="entry name" value="MIR domain"/>
    <property type="match status" value="1"/>
</dbReference>
<dbReference type="Gene3D" id="2.80.10.50">
    <property type="match status" value="1"/>
</dbReference>
<dbReference type="Pfam" id="PF02366">
    <property type="entry name" value="PMT"/>
    <property type="match status" value="1"/>
</dbReference>
<evidence type="ECO:0000256" key="3">
    <source>
        <dbReference type="ARBA" id="ARBA00007222"/>
    </source>
</evidence>
<evidence type="ECO:0000256" key="4">
    <source>
        <dbReference type="ARBA" id="ARBA00012839"/>
    </source>
</evidence>
<evidence type="ECO:0000256" key="15">
    <source>
        <dbReference type="RuleBase" id="RU367007"/>
    </source>
</evidence>
<comment type="subcellular location">
    <subcellularLocation>
        <location evidence="1 15">Endoplasmic reticulum membrane</location>
        <topology evidence="1 15">Multi-pass membrane protein</topology>
    </subcellularLocation>
</comment>
<evidence type="ECO:0000313" key="18">
    <source>
        <dbReference type="EMBL" id="ORY78100.1"/>
    </source>
</evidence>
<dbReference type="InterPro" id="IPR016093">
    <property type="entry name" value="MIR_motif"/>
</dbReference>
<evidence type="ECO:0000256" key="10">
    <source>
        <dbReference type="ARBA" id="ARBA00022989"/>
    </source>
</evidence>
<evidence type="ECO:0000259" key="17">
    <source>
        <dbReference type="PROSITE" id="PS50919"/>
    </source>
</evidence>
<dbReference type="GO" id="GO:0005789">
    <property type="term" value="C:endoplasmic reticulum membrane"/>
    <property type="evidence" value="ECO:0007669"/>
    <property type="project" value="UniProtKB-SubCell"/>
</dbReference>
<feature type="region of interest" description="Disordered" evidence="16">
    <location>
        <begin position="1"/>
        <end position="58"/>
    </location>
</feature>
<feature type="compositionally biased region" description="Basic residues" evidence="16">
    <location>
        <begin position="806"/>
        <end position="823"/>
    </location>
</feature>
<evidence type="ECO:0000256" key="14">
    <source>
        <dbReference type="ARBA" id="ARBA00045102"/>
    </source>
</evidence>
<feature type="transmembrane region" description="Helical" evidence="15">
    <location>
        <begin position="701"/>
        <end position="719"/>
    </location>
</feature>
<evidence type="ECO:0000256" key="1">
    <source>
        <dbReference type="ARBA" id="ARBA00004477"/>
    </source>
</evidence>
<evidence type="ECO:0000256" key="7">
    <source>
        <dbReference type="ARBA" id="ARBA00022692"/>
    </source>
</evidence>